<dbReference type="InterPro" id="IPR028564">
    <property type="entry name" value="MT_TRM10-typ"/>
</dbReference>
<dbReference type="EMBL" id="JAXOVC010000009">
    <property type="protein sequence ID" value="KAK4497045.1"/>
    <property type="molecule type" value="Genomic_DNA"/>
</dbReference>
<feature type="region of interest" description="Disordered" evidence="9">
    <location>
        <begin position="1"/>
        <end position="155"/>
    </location>
</feature>
<evidence type="ECO:0000256" key="3">
    <source>
        <dbReference type="ARBA" id="ARBA00022603"/>
    </source>
</evidence>
<evidence type="ECO:0000256" key="6">
    <source>
        <dbReference type="ARBA" id="ARBA00031792"/>
    </source>
</evidence>
<comment type="caution">
    <text evidence="11">The sequence shown here is derived from an EMBL/GenBank/DDBJ whole genome shotgun (WGS) entry which is preliminary data.</text>
</comment>
<dbReference type="Proteomes" id="UP001305779">
    <property type="component" value="Unassembled WGS sequence"/>
</dbReference>
<reference evidence="11 12" key="1">
    <citation type="journal article" date="2023" name="G3 (Bethesda)">
        <title>A chromosome-level genome assembly of Zasmidium syzygii isolated from banana leaves.</title>
        <authorList>
            <person name="van Westerhoven A.C."/>
            <person name="Mehrabi R."/>
            <person name="Talebi R."/>
            <person name="Steentjes M.B.F."/>
            <person name="Corcolon B."/>
            <person name="Chong P.A."/>
            <person name="Kema G.H.J."/>
            <person name="Seidl M.F."/>
        </authorList>
    </citation>
    <scope>NUCLEOTIDE SEQUENCE [LARGE SCALE GENOMIC DNA]</scope>
    <source>
        <strain evidence="11 12">P124</strain>
    </source>
</reference>
<feature type="compositionally biased region" description="Basic and acidic residues" evidence="9">
    <location>
        <begin position="374"/>
        <end position="389"/>
    </location>
</feature>
<accession>A0ABR0E6H9</accession>
<evidence type="ECO:0000256" key="4">
    <source>
        <dbReference type="ARBA" id="ARBA00022679"/>
    </source>
</evidence>
<evidence type="ECO:0000259" key="10">
    <source>
        <dbReference type="PROSITE" id="PS51675"/>
    </source>
</evidence>
<feature type="region of interest" description="Disordered" evidence="9">
    <location>
        <begin position="369"/>
        <end position="413"/>
    </location>
</feature>
<evidence type="ECO:0000313" key="12">
    <source>
        <dbReference type="Proteomes" id="UP001305779"/>
    </source>
</evidence>
<dbReference type="EC" id="2.1.1.221" evidence="1"/>
<dbReference type="PANTHER" id="PTHR13563:SF13">
    <property type="entry name" value="TRNA METHYLTRANSFERASE 10 HOMOLOG A"/>
    <property type="match status" value="1"/>
</dbReference>
<organism evidence="11 12">
    <name type="scientific">Zasmidium cellare</name>
    <name type="common">Wine cellar mold</name>
    <name type="synonym">Racodium cellare</name>
    <dbReference type="NCBI Taxonomy" id="395010"/>
    <lineage>
        <taxon>Eukaryota</taxon>
        <taxon>Fungi</taxon>
        <taxon>Dikarya</taxon>
        <taxon>Ascomycota</taxon>
        <taxon>Pezizomycotina</taxon>
        <taxon>Dothideomycetes</taxon>
        <taxon>Dothideomycetidae</taxon>
        <taxon>Mycosphaerellales</taxon>
        <taxon>Mycosphaerellaceae</taxon>
        <taxon>Zasmidium</taxon>
    </lineage>
</organism>
<keyword evidence="4" id="KW-0808">Transferase</keyword>
<keyword evidence="3" id="KW-0489">Methyltransferase</keyword>
<dbReference type="CDD" id="cd18089">
    <property type="entry name" value="SPOUT_Trm10-like"/>
    <property type="match status" value="1"/>
</dbReference>
<protein>
    <recommendedName>
        <fullName evidence="2">tRNA (guanine(9)-N1)-methyltransferase</fullName>
        <ecNumber evidence="1">2.1.1.221</ecNumber>
    </recommendedName>
    <alternativeName>
        <fullName evidence="7">tRNA methyltransferase 10</fullName>
    </alternativeName>
    <alternativeName>
        <fullName evidence="6">tRNA(m1G9)-methyltransferase</fullName>
    </alternativeName>
</protein>
<evidence type="ECO:0000256" key="5">
    <source>
        <dbReference type="ARBA" id="ARBA00022691"/>
    </source>
</evidence>
<evidence type="ECO:0000256" key="1">
    <source>
        <dbReference type="ARBA" id="ARBA00012797"/>
    </source>
</evidence>
<gene>
    <name evidence="11" type="ORF">PRZ48_011494</name>
</gene>
<dbReference type="InterPro" id="IPR007356">
    <property type="entry name" value="tRNA_m1G_MeTrfase_euk"/>
</dbReference>
<dbReference type="Gene3D" id="3.40.1280.30">
    <property type="match status" value="1"/>
</dbReference>
<sequence>MESDERPTKMRKLSRDNSKTDIELKNDPESSHVFHGNGHADDTNKPEKDLPEAGETHQDGESADDGPNTEQDLPNPEETAPSLAAINSSTGDPPLSKNQMKKLRRKAEWESKRDERKAIRKEKEVARRERKKAAKQQAEANGEAPAEPQRKPQPHAVQLPVTIVIDCDFDDLMRDNERISLAAQITRCYSDNRKSLFRAHIVYSSFGGKLKERFDTVLNKNYLSFRGVRAVDTDFVETAEKAKDWMSAADGGKLAGMFSKYADLDDEKREKLKEEGEVVYLSSEADEDLTELKPYSTYIIGGLVDKNREKGVCHRRATQRGIRTARLPIGQYMQMQSRKVLATNHVNEIMIKWLECGDWGEAFMKAIPKRKGGSLKDDEDIKQGNIKKEDDEEEDEKTQSNELGTSGEEHADS</sequence>
<evidence type="ECO:0000256" key="8">
    <source>
        <dbReference type="ARBA" id="ARBA00048434"/>
    </source>
</evidence>
<feature type="compositionally biased region" description="Basic and acidic residues" evidence="9">
    <location>
        <begin position="106"/>
        <end position="127"/>
    </location>
</feature>
<feature type="compositionally biased region" description="Basic and acidic residues" evidence="9">
    <location>
        <begin position="1"/>
        <end position="60"/>
    </location>
</feature>
<dbReference type="InterPro" id="IPR038459">
    <property type="entry name" value="MT_TRM10-typ_sf"/>
</dbReference>
<keyword evidence="5" id="KW-0949">S-adenosyl-L-methionine</keyword>
<proteinExistence type="predicted"/>
<keyword evidence="12" id="KW-1185">Reference proteome</keyword>
<evidence type="ECO:0000256" key="7">
    <source>
        <dbReference type="ARBA" id="ARBA00032166"/>
    </source>
</evidence>
<comment type="catalytic activity">
    <reaction evidence="8">
        <text>guanosine(9) in tRNA + S-adenosyl-L-methionine = N(1)-methylguanosine(9) in tRNA + S-adenosyl-L-homocysteine + H(+)</text>
        <dbReference type="Rhea" id="RHEA:43156"/>
        <dbReference type="Rhea" id="RHEA-COMP:10367"/>
        <dbReference type="Rhea" id="RHEA-COMP:10368"/>
        <dbReference type="ChEBI" id="CHEBI:15378"/>
        <dbReference type="ChEBI" id="CHEBI:57856"/>
        <dbReference type="ChEBI" id="CHEBI:59789"/>
        <dbReference type="ChEBI" id="CHEBI:73542"/>
        <dbReference type="ChEBI" id="CHEBI:74269"/>
        <dbReference type="EC" id="2.1.1.221"/>
    </reaction>
</comment>
<evidence type="ECO:0000256" key="9">
    <source>
        <dbReference type="SAM" id="MobiDB-lite"/>
    </source>
</evidence>
<dbReference type="PROSITE" id="PS51675">
    <property type="entry name" value="SAM_MT_TRM10"/>
    <property type="match status" value="1"/>
</dbReference>
<evidence type="ECO:0000256" key="2">
    <source>
        <dbReference type="ARBA" id="ARBA00020451"/>
    </source>
</evidence>
<dbReference type="PANTHER" id="PTHR13563">
    <property type="entry name" value="TRNA (GUANINE-9-) METHYLTRANSFERASE"/>
    <property type="match status" value="1"/>
</dbReference>
<evidence type="ECO:0000313" key="11">
    <source>
        <dbReference type="EMBL" id="KAK4497045.1"/>
    </source>
</evidence>
<name>A0ABR0E6H9_ZASCE</name>
<feature type="domain" description="SAM-dependent MTase TRM10-type" evidence="10">
    <location>
        <begin position="149"/>
        <end position="374"/>
    </location>
</feature>